<evidence type="ECO:0000313" key="2">
    <source>
        <dbReference type="EMBL" id="KAL0960321.1"/>
    </source>
</evidence>
<reference evidence="3" key="1">
    <citation type="submission" date="2024-06" db="EMBL/GenBank/DDBJ databases">
        <title>Multi-omics analyses provide insights into the biosynthesis of the anticancer antibiotic pleurotin in Hohenbuehelia grisea.</title>
        <authorList>
            <person name="Weaver J.A."/>
            <person name="Alberti F."/>
        </authorList>
    </citation>
    <scope>NUCLEOTIDE SEQUENCE [LARGE SCALE GENOMIC DNA]</scope>
    <source>
        <strain evidence="3">T-177</strain>
    </source>
</reference>
<proteinExistence type="predicted"/>
<sequence length="306" mass="34337">MAEEASAEESLFAEPASNLSGNSRFLRTSRTRLTNTKLTTSPYDGARAYQEYGFIDPNFRPLDPADPLEHDGRSLVAAHTQPSQKSLTPREPHDLMLKISAAAMRAALGDESAVHGKENVKPMMDGDAPQSTGPAVGGESRETTTRTPKVRLILPAADKLALGKSDPNEQTKSEAGSIEQVFCPRESREGIIDMMEAHLCAHPLIDGYAHPSAASIRKWAVRQMYLFCHTHDLREAWAYLWENWYCSGRWELWARAANDRKIPVLKTTMMLESHWRRIKHDFLNRSLTAENTHSSETEPPREGEEE</sequence>
<evidence type="ECO:0000313" key="3">
    <source>
        <dbReference type="Proteomes" id="UP001556367"/>
    </source>
</evidence>
<name>A0ABR3JXR1_9AGAR</name>
<gene>
    <name evidence="2" type="ORF">HGRIS_011945</name>
</gene>
<feature type="compositionally biased region" description="Low complexity" evidence="1">
    <location>
        <begin position="8"/>
        <end position="23"/>
    </location>
</feature>
<feature type="region of interest" description="Disordered" evidence="1">
    <location>
        <begin position="1"/>
        <end position="23"/>
    </location>
</feature>
<evidence type="ECO:0000256" key="1">
    <source>
        <dbReference type="SAM" id="MobiDB-lite"/>
    </source>
</evidence>
<protein>
    <submittedName>
        <fullName evidence="2">Uncharacterized protein</fullName>
    </submittedName>
</protein>
<feature type="region of interest" description="Disordered" evidence="1">
    <location>
        <begin position="119"/>
        <end position="146"/>
    </location>
</feature>
<organism evidence="2 3">
    <name type="scientific">Hohenbuehelia grisea</name>
    <dbReference type="NCBI Taxonomy" id="104357"/>
    <lineage>
        <taxon>Eukaryota</taxon>
        <taxon>Fungi</taxon>
        <taxon>Dikarya</taxon>
        <taxon>Basidiomycota</taxon>
        <taxon>Agaricomycotina</taxon>
        <taxon>Agaricomycetes</taxon>
        <taxon>Agaricomycetidae</taxon>
        <taxon>Agaricales</taxon>
        <taxon>Pleurotineae</taxon>
        <taxon>Pleurotaceae</taxon>
        <taxon>Hohenbuehelia</taxon>
    </lineage>
</organism>
<dbReference type="EMBL" id="JASNQZ010000002">
    <property type="protein sequence ID" value="KAL0960321.1"/>
    <property type="molecule type" value="Genomic_DNA"/>
</dbReference>
<accession>A0ABR3JXR1</accession>
<keyword evidence="3" id="KW-1185">Reference proteome</keyword>
<comment type="caution">
    <text evidence="2">The sequence shown here is derived from an EMBL/GenBank/DDBJ whole genome shotgun (WGS) entry which is preliminary data.</text>
</comment>
<dbReference type="Proteomes" id="UP001556367">
    <property type="component" value="Unassembled WGS sequence"/>
</dbReference>